<proteinExistence type="predicted"/>
<feature type="non-terminal residue" evidence="2">
    <location>
        <position position="1"/>
    </location>
</feature>
<evidence type="ECO:0000256" key="1">
    <source>
        <dbReference type="SAM" id="MobiDB-lite"/>
    </source>
</evidence>
<sequence length="87" mass="8980">ETAGPPRRHSAAPRTPPLPVSAAAAEADGESEDESWGCWGASGKRPASPAAEADGEDEAWGASGKRPAAEKESCGAMRGPTPRRIIW</sequence>
<feature type="compositionally biased region" description="Basic residues" evidence="1">
    <location>
        <begin position="1"/>
        <end position="11"/>
    </location>
</feature>
<reference evidence="2" key="1">
    <citation type="submission" date="2023-10" db="EMBL/GenBank/DDBJ databases">
        <authorList>
            <person name="Chen Y."/>
            <person name="Shah S."/>
            <person name="Dougan E. K."/>
            <person name="Thang M."/>
            <person name="Chan C."/>
        </authorList>
    </citation>
    <scope>NUCLEOTIDE SEQUENCE [LARGE SCALE GENOMIC DNA]</scope>
</reference>
<protein>
    <submittedName>
        <fullName evidence="2">Uncharacterized protein</fullName>
    </submittedName>
</protein>
<evidence type="ECO:0000313" key="3">
    <source>
        <dbReference type="Proteomes" id="UP001189429"/>
    </source>
</evidence>
<organism evidence="2 3">
    <name type="scientific">Prorocentrum cordatum</name>
    <dbReference type="NCBI Taxonomy" id="2364126"/>
    <lineage>
        <taxon>Eukaryota</taxon>
        <taxon>Sar</taxon>
        <taxon>Alveolata</taxon>
        <taxon>Dinophyceae</taxon>
        <taxon>Prorocentrales</taxon>
        <taxon>Prorocentraceae</taxon>
        <taxon>Prorocentrum</taxon>
    </lineage>
</organism>
<dbReference type="EMBL" id="CAUYUJ010017582">
    <property type="protein sequence ID" value="CAK0875982.1"/>
    <property type="molecule type" value="Genomic_DNA"/>
</dbReference>
<keyword evidence="3" id="KW-1185">Reference proteome</keyword>
<feature type="region of interest" description="Disordered" evidence="1">
    <location>
        <begin position="1"/>
        <end position="87"/>
    </location>
</feature>
<comment type="caution">
    <text evidence="2">The sequence shown here is derived from an EMBL/GenBank/DDBJ whole genome shotgun (WGS) entry which is preliminary data.</text>
</comment>
<dbReference type="Proteomes" id="UP001189429">
    <property type="component" value="Unassembled WGS sequence"/>
</dbReference>
<name>A0ABN9VR79_9DINO</name>
<evidence type="ECO:0000313" key="2">
    <source>
        <dbReference type="EMBL" id="CAK0875982.1"/>
    </source>
</evidence>
<accession>A0ABN9VR79</accession>
<gene>
    <name evidence="2" type="ORF">PCOR1329_LOCUS60516</name>
</gene>